<accession>A0A9Q0NHW5</accession>
<protein>
    <submittedName>
        <fullName evidence="9">Facilitated trehalose transporter Tret1-2 like</fullName>
    </submittedName>
</protein>
<feature type="compositionally biased region" description="Basic residues" evidence="6">
    <location>
        <begin position="528"/>
        <end position="538"/>
    </location>
</feature>
<keyword evidence="10" id="KW-1185">Reference proteome</keyword>
<feature type="compositionally biased region" description="Basic and acidic residues" evidence="6">
    <location>
        <begin position="546"/>
        <end position="555"/>
    </location>
</feature>
<evidence type="ECO:0000256" key="7">
    <source>
        <dbReference type="SAM" id="Phobius"/>
    </source>
</evidence>
<feature type="domain" description="Major facilitator superfamily (MFS) profile" evidence="8">
    <location>
        <begin position="55"/>
        <end position="506"/>
    </location>
</feature>
<dbReference type="SUPFAM" id="SSF103473">
    <property type="entry name" value="MFS general substrate transporter"/>
    <property type="match status" value="1"/>
</dbReference>
<proteinExistence type="predicted"/>
<dbReference type="AlphaFoldDB" id="A0A9Q0NHW5"/>
<evidence type="ECO:0000256" key="5">
    <source>
        <dbReference type="ARBA" id="ARBA00023180"/>
    </source>
</evidence>
<dbReference type="PROSITE" id="PS50850">
    <property type="entry name" value="MFS"/>
    <property type="match status" value="1"/>
</dbReference>
<feature type="transmembrane region" description="Helical" evidence="7">
    <location>
        <begin position="96"/>
        <end position="115"/>
    </location>
</feature>
<feature type="transmembrane region" description="Helical" evidence="7">
    <location>
        <begin position="53"/>
        <end position="76"/>
    </location>
</feature>
<keyword evidence="5" id="KW-0325">Glycoprotein</keyword>
<dbReference type="InterPro" id="IPR036259">
    <property type="entry name" value="MFS_trans_sf"/>
</dbReference>
<dbReference type="PANTHER" id="PTHR48021">
    <property type="match status" value="1"/>
</dbReference>
<evidence type="ECO:0000256" key="4">
    <source>
        <dbReference type="ARBA" id="ARBA00023136"/>
    </source>
</evidence>
<dbReference type="Pfam" id="PF00083">
    <property type="entry name" value="Sugar_tr"/>
    <property type="match status" value="1"/>
</dbReference>
<evidence type="ECO:0000256" key="2">
    <source>
        <dbReference type="ARBA" id="ARBA00022692"/>
    </source>
</evidence>
<dbReference type="InterPro" id="IPR020846">
    <property type="entry name" value="MFS_dom"/>
</dbReference>
<organism evidence="9 10">
    <name type="scientific">Pseudolycoriella hygida</name>
    <dbReference type="NCBI Taxonomy" id="35572"/>
    <lineage>
        <taxon>Eukaryota</taxon>
        <taxon>Metazoa</taxon>
        <taxon>Ecdysozoa</taxon>
        <taxon>Arthropoda</taxon>
        <taxon>Hexapoda</taxon>
        <taxon>Insecta</taxon>
        <taxon>Pterygota</taxon>
        <taxon>Neoptera</taxon>
        <taxon>Endopterygota</taxon>
        <taxon>Diptera</taxon>
        <taxon>Nematocera</taxon>
        <taxon>Sciaroidea</taxon>
        <taxon>Sciaridae</taxon>
        <taxon>Pseudolycoriella</taxon>
    </lineage>
</organism>
<feature type="transmembrane region" description="Helical" evidence="7">
    <location>
        <begin position="450"/>
        <end position="470"/>
    </location>
</feature>
<feature type="transmembrane region" description="Helical" evidence="7">
    <location>
        <begin position="320"/>
        <end position="344"/>
    </location>
</feature>
<dbReference type="Proteomes" id="UP001151699">
    <property type="component" value="Chromosome A"/>
</dbReference>
<evidence type="ECO:0000259" key="8">
    <source>
        <dbReference type="PROSITE" id="PS50850"/>
    </source>
</evidence>
<comment type="subcellular location">
    <subcellularLocation>
        <location evidence="1">Membrane</location>
        <topology evidence="1">Multi-pass membrane protein</topology>
    </subcellularLocation>
</comment>
<dbReference type="InterPro" id="IPR005828">
    <property type="entry name" value="MFS_sugar_transport-like"/>
</dbReference>
<name>A0A9Q0NHW5_9DIPT</name>
<sequence length="555" mass="61130">MDPLSIGASALSLQQREDTVEQKPDDAFREVIASCRSLSSYETNNLRTALPQAFAAVVAASFHIVIGISLAFSAILIPQVEAPDSDLKLTSVQTSWVASIIVLSVPVGCLFAGVLMEWIGRLNAIKLASIPCCVGWILMATATNIYMMLAGRVLTGLGSAIGTSPAIVYITEVARPDLRGSLISTAPTLASFGMVIAYAKGAFMSWRLVAWLNIIYTIVPVIFIQIFVPESPVWLVAKGRVEDAAKSLKYLYKAYPQPEHTSQTMADMHLASLQREHETNLANKMKVASRADFAPMQKDGFQNSKWAGFLKPTGYKPMIILFWLFLIQQFSGIYITLFFAVTFFQEVGTGINAFTASIFVGVTRFLMSLLNAWLLKRFKRRPLIMVSSLGMAACMFVSGLVTYWIKQGETGIGWIPVVCLLLYVCTSMIGLLTIPWTMTAELFPTDIRGIAHSLSYSMANILMFAAIQSYRSLSELLGGAYAVQWFFAVVSICGFGFALVFLPETHGKKLSDIQAHFGGEAKKIKKSKKKGVTNRKPKQTLETVQETERMMKETV</sequence>
<gene>
    <name evidence="9" type="primary">Tret1-2_1</name>
    <name evidence="9" type="ORF">Bhyg_05333</name>
</gene>
<dbReference type="GO" id="GO:0016020">
    <property type="term" value="C:membrane"/>
    <property type="evidence" value="ECO:0007669"/>
    <property type="project" value="UniProtKB-SubCell"/>
</dbReference>
<dbReference type="GO" id="GO:0022857">
    <property type="term" value="F:transmembrane transporter activity"/>
    <property type="evidence" value="ECO:0007669"/>
    <property type="project" value="InterPro"/>
</dbReference>
<dbReference type="Gene3D" id="1.20.1250.20">
    <property type="entry name" value="MFS general substrate transporter like domains"/>
    <property type="match status" value="1"/>
</dbReference>
<dbReference type="PANTHER" id="PTHR48021:SF24">
    <property type="entry name" value="MAJOR FACILITATOR SUPERFAMILY (MFS) PROFILE DOMAIN-CONTAINING PROTEIN"/>
    <property type="match status" value="1"/>
</dbReference>
<evidence type="ECO:0000256" key="6">
    <source>
        <dbReference type="SAM" id="MobiDB-lite"/>
    </source>
</evidence>
<evidence type="ECO:0000256" key="3">
    <source>
        <dbReference type="ARBA" id="ARBA00022989"/>
    </source>
</evidence>
<feature type="transmembrane region" description="Helical" evidence="7">
    <location>
        <begin position="153"/>
        <end position="170"/>
    </location>
</feature>
<feature type="transmembrane region" description="Helical" evidence="7">
    <location>
        <begin position="482"/>
        <end position="502"/>
    </location>
</feature>
<feature type="transmembrane region" description="Helical" evidence="7">
    <location>
        <begin position="411"/>
        <end position="438"/>
    </location>
</feature>
<reference evidence="9" key="1">
    <citation type="submission" date="2022-07" db="EMBL/GenBank/DDBJ databases">
        <authorList>
            <person name="Trinca V."/>
            <person name="Uliana J.V.C."/>
            <person name="Torres T.T."/>
            <person name="Ward R.J."/>
            <person name="Monesi N."/>
        </authorList>
    </citation>
    <scope>NUCLEOTIDE SEQUENCE</scope>
    <source>
        <strain evidence="9">HSMRA1968</strain>
        <tissue evidence="9">Whole embryos</tissue>
    </source>
</reference>
<evidence type="ECO:0000313" key="9">
    <source>
        <dbReference type="EMBL" id="KAJ6650089.1"/>
    </source>
</evidence>
<feature type="region of interest" description="Disordered" evidence="6">
    <location>
        <begin position="528"/>
        <end position="555"/>
    </location>
</feature>
<keyword evidence="3 7" id="KW-1133">Transmembrane helix</keyword>
<evidence type="ECO:0000313" key="10">
    <source>
        <dbReference type="Proteomes" id="UP001151699"/>
    </source>
</evidence>
<keyword evidence="4 7" id="KW-0472">Membrane</keyword>
<dbReference type="PRINTS" id="PR00171">
    <property type="entry name" value="SUGRTRNSPORT"/>
</dbReference>
<feature type="transmembrane region" description="Helical" evidence="7">
    <location>
        <begin position="127"/>
        <end position="147"/>
    </location>
</feature>
<evidence type="ECO:0000256" key="1">
    <source>
        <dbReference type="ARBA" id="ARBA00004141"/>
    </source>
</evidence>
<dbReference type="EMBL" id="WJQU01000001">
    <property type="protein sequence ID" value="KAJ6650089.1"/>
    <property type="molecule type" value="Genomic_DNA"/>
</dbReference>
<feature type="transmembrane region" description="Helical" evidence="7">
    <location>
        <begin position="182"/>
        <end position="203"/>
    </location>
</feature>
<feature type="transmembrane region" description="Helical" evidence="7">
    <location>
        <begin position="350"/>
        <end position="375"/>
    </location>
</feature>
<feature type="transmembrane region" description="Helical" evidence="7">
    <location>
        <begin position="382"/>
        <end position="405"/>
    </location>
</feature>
<dbReference type="InterPro" id="IPR050549">
    <property type="entry name" value="MFS_Trehalose_Transporter"/>
</dbReference>
<feature type="transmembrane region" description="Helical" evidence="7">
    <location>
        <begin position="209"/>
        <end position="228"/>
    </location>
</feature>
<dbReference type="OrthoDB" id="6612291at2759"/>
<keyword evidence="2 7" id="KW-0812">Transmembrane</keyword>
<dbReference type="FunFam" id="1.20.1250.20:FF:000249">
    <property type="entry name" value="facilitated trehalose transporter Tret1"/>
    <property type="match status" value="1"/>
</dbReference>
<comment type="caution">
    <text evidence="9">The sequence shown here is derived from an EMBL/GenBank/DDBJ whole genome shotgun (WGS) entry which is preliminary data.</text>
</comment>
<dbReference type="InterPro" id="IPR003663">
    <property type="entry name" value="Sugar/inositol_transpt"/>
</dbReference>